<dbReference type="Pfam" id="PF06898">
    <property type="entry name" value="YqfD"/>
    <property type="match status" value="1"/>
</dbReference>
<dbReference type="AlphaFoldDB" id="A0A0A1MM60"/>
<name>A0A0A1MM60_9BACI</name>
<evidence type="ECO:0000313" key="2">
    <source>
        <dbReference type="EMBL" id="CEI84178.1"/>
    </source>
</evidence>
<keyword evidence="1" id="KW-0812">Transmembrane</keyword>
<evidence type="ECO:0000256" key="1">
    <source>
        <dbReference type="SAM" id="Phobius"/>
    </source>
</evidence>
<organism evidence="2 3">
    <name type="scientific">Oceanobacillus oncorhynchi</name>
    <dbReference type="NCBI Taxonomy" id="545501"/>
    <lineage>
        <taxon>Bacteria</taxon>
        <taxon>Bacillati</taxon>
        <taxon>Bacillota</taxon>
        <taxon>Bacilli</taxon>
        <taxon>Bacillales</taxon>
        <taxon>Bacillaceae</taxon>
        <taxon>Oceanobacillus</taxon>
    </lineage>
</organism>
<dbReference type="NCBIfam" id="TIGR02876">
    <property type="entry name" value="spore_yqfD"/>
    <property type="match status" value="1"/>
</dbReference>
<feature type="transmembrane region" description="Helical" evidence="1">
    <location>
        <begin position="90"/>
        <end position="110"/>
    </location>
</feature>
<dbReference type="EMBL" id="CDGG01000001">
    <property type="protein sequence ID" value="CEI84178.1"/>
    <property type="molecule type" value="Genomic_DNA"/>
</dbReference>
<dbReference type="OrthoDB" id="1640349at2"/>
<dbReference type="RefSeq" id="WP_042534830.1">
    <property type="nucleotide sequence ID" value="NZ_CDGG01000001.1"/>
</dbReference>
<sequence>MKKQNPPSIRAYVTVRVKGVKPELFLQKCASKGIPIWDVKKIDAACCEATIMFKDLGALRKLRRNSLYKVSFAGQKGFPFFLSRLSRKKFLLAGIFTGFLFFFILSNLLWSVHITGVPKEIEEKIETELEAFGVYPGVWLFSLATPKDIQRQLLNEVPELLWTGVQLQGTSLQLEAVEKTIVEEIPPGEPRDLVATKKGVITNMYVSRGRAEVSVNDYVVPGKILVSGNLNTEEGEDNTETEEDPDKPIAAEAEVLANTWYEVHVTVPLQYQTEEITGNQKTKHYLRFGDVQLPFWGFKNPDYSHSQEERKEQPIHFLKWELPFSYVSSEISETEKTDEERSNEEAIKAGVEQAKIQLLNELGPEATVLSEKILHEHIEHGKVELVLYLSVEENIVKEELIIQGD</sequence>
<dbReference type="Proteomes" id="UP000040453">
    <property type="component" value="Unassembled WGS sequence"/>
</dbReference>
<dbReference type="STRING" id="545501.BN997_04121"/>
<dbReference type="PIRSF" id="PIRSF029895">
    <property type="entry name" value="SpoIV"/>
    <property type="match status" value="1"/>
</dbReference>
<reference evidence="2 3" key="1">
    <citation type="submission" date="2014-11" db="EMBL/GenBank/DDBJ databases">
        <authorList>
            <person name="Urmite Genomes Urmite Genomes"/>
        </authorList>
    </citation>
    <scope>NUCLEOTIDE SEQUENCE [LARGE SCALE GENOMIC DNA]</scope>
    <source>
        <strain evidence="2 3">Oc5</strain>
    </source>
</reference>
<gene>
    <name evidence="2" type="ORF">BN997_04121</name>
</gene>
<dbReference type="InterPro" id="IPR010690">
    <property type="entry name" value="YqfD"/>
</dbReference>
<keyword evidence="1" id="KW-0472">Membrane</keyword>
<evidence type="ECO:0000313" key="3">
    <source>
        <dbReference type="Proteomes" id="UP000040453"/>
    </source>
</evidence>
<protein>
    <submittedName>
        <fullName evidence="2">Putative stage IV sporulation protein YqfD</fullName>
    </submittedName>
</protein>
<keyword evidence="3" id="KW-1185">Reference proteome</keyword>
<proteinExistence type="predicted"/>
<keyword evidence="1" id="KW-1133">Transmembrane helix</keyword>
<accession>A0A0A1MM60</accession>